<dbReference type="SMART" id="SM00829">
    <property type="entry name" value="PKS_ER"/>
    <property type="match status" value="1"/>
</dbReference>
<dbReference type="GO" id="GO:0005829">
    <property type="term" value="C:cytosol"/>
    <property type="evidence" value="ECO:0007669"/>
    <property type="project" value="TreeGrafter"/>
</dbReference>
<evidence type="ECO:0000313" key="8">
    <source>
        <dbReference type="EMBL" id="AEF38471.1"/>
    </source>
</evidence>
<comment type="similarity">
    <text evidence="1 6">Belongs to the zinc-containing alcohol dehydrogenase family.</text>
</comment>
<dbReference type="Proteomes" id="UP000009235">
    <property type="component" value="Chromosome"/>
</dbReference>
<organism evidence="8 9">
    <name type="scientific">Hoyosella subflava (strain DSM 45089 / JCM 17490 / NBRC 109087 / DQS3-9A1)</name>
    <name type="common">Amycolicicoccus subflavus</name>
    <dbReference type="NCBI Taxonomy" id="443218"/>
    <lineage>
        <taxon>Bacteria</taxon>
        <taxon>Bacillati</taxon>
        <taxon>Actinomycetota</taxon>
        <taxon>Actinomycetes</taxon>
        <taxon>Mycobacteriales</taxon>
        <taxon>Hoyosellaceae</taxon>
        <taxon>Hoyosella</taxon>
    </lineage>
</organism>
<dbReference type="GO" id="GO:0051903">
    <property type="term" value="F:S-(hydroxymethyl)glutathione dehydrogenase [NAD(P)+] activity"/>
    <property type="evidence" value="ECO:0007669"/>
    <property type="project" value="TreeGrafter"/>
</dbReference>
<reference evidence="8 9" key="1">
    <citation type="journal article" date="2011" name="J. Bacteriol.">
        <title>Complete genome sequence of Amycolicicoccus subflavus DQS3-9A1T, an actinomycete isolated from crude oil-polluted soil.</title>
        <authorList>
            <person name="Cai M."/>
            <person name="Chen W.M."/>
            <person name="Nie Y."/>
            <person name="Chi C.Q."/>
            <person name="Wang Y.N."/>
            <person name="Tang Y.Q."/>
            <person name="Li G.Y."/>
            <person name="Wu X.L."/>
        </authorList>
    </citation>
    <scope>NUCLEOTIDE SEQUENCE [LARGE SCALE GENOMIC DNA]</scope>
    <source>
        <strain evidence="9">DSM 45089 / DQS3-9A1</strain>
    </source>
</reference>
<evidence type="ECO:0000256" key="1">
    <source>
        <dbReference type="ARBA" id="ARBA00008072"/>
    </source>
</evidence>
<dbReference type="KEGG" id="asd:AS9A_0011"/>
<dbReference type="EMBL" id="CP002786">
    <property type="protein sequence ID" value="AEF38471.1"/>
    <property type="molecule type" value="Genomic_DNA"/>
</dbReference>
<keyword evidence="9" id="KW-1185">Reference proteome</keyword>
<evidence type="ECO:0000256" key="3">
    <source>
        <dbReference type="ARBA" id="ARBA00022833"/>
    </source>
</evidence>
<name>F6ERF1_HOYSD</name>
<comment type="cofactor">
    <cofactor evidence="6">
        <name>Zn(2+)</name>
        <dbReference type="ChEBI" id="CHEBI:29105"/>
    </cofactor>
</comment>
<dbReference type="Gene3D" id="3.40.50.720">
    <property type="entry name" value="NAD(P)-binding Rossmann-like Domain"/>
    <property type="match status" value="1"/>
</dbReference>
<dbReference type="InterPro" id="IPR013154">
    <property type="entry name" value="ADH-like_N"/>
</dbReference>
<accession>F6ERF1</accession>
<protein>
    <submittedName>
        <fullName evidence="8">Putative alcohol dehydrogenase, zinc-containing</fullName>
    </submittedName>
</protein>
<dbReference type="PANTHER" id="PTHR43880:SF12">
    <property type="entry name" value="ALCOHOL DEHYDROGENASE CLASS-3"/>
    <property type="match status" value="1"/>
</dbReference>
<dbReference type="SUPFAM" id="SSF50129">
    <property type="entry name" value="GroES-like"/>
    <property type="match status" value="1"/>
</dbReference>
<keyword evidence="5" id="KW-0520">NAD</keyword>
<evidence type="ECO:0000313" key="9">
    <source>
        <dbReference type="Proteomes" id="UP000009235"/>
    </source>
</evidence>
<dbReference type="Gene3D" id="3.90.180.10">
    <property type="entry name" value="Medium-chain alcohol dehydrogenases, catalytic domain"/>
    <property type="match status" value="1"/>
</dbReference>
<dbReference type="eggNOG" id="COG1062">
    <property type="taxonomic scope" value="Bacteria"/>
</dbReference>
<dbReference type="InterPro" id="IPR020843">
    <property type="entry name" value="ER"/>
</dbReference>
<dbReference type="Pfam" id="PF00107">
    <property type="entry name" value="ADH_zinc_N"/>
    <property type="match status" value="1"/>
</dbReference>
<dbReference type="SUPFAM" id="SSF51735">
    <property type="entry name" value="NAD(P)-binding Rossmann-fold domains"/>
    <property type="match status" value="1"/>
</dbReference>
<dbReference type="InterPro" id="IPR002328">
    <property type="entry name" value="ADH_Zn_CS"/>
</dbReference>
<evidence type="ECO:0000256" key="5">
    <source>
        <dbReference type="ARBA" id="ARBA00023027"/>
    </source>
</evidence>
<dbReference type="Pfam" id="PF08240">
    <property type="entry name" value="ADH_N"/>
    <property type="match status" value="1"/>
</dbReference>
<dbReference type="HOGENOM" id="CLU_026673_14_1_11"/>
<gene>
    <name evidence="8" type="ordered locus">AS9A_0011</name>
</gene>
<keyword evidence="2 6" id="KW-0479">Metal-binding</keyword>
<dbReference type="STRING" id="443218.AS9A_0011"/>
<dbReference type="PANTHER" id="PTHR43880">
    <property type="entry name" value="ALCOHOL DEHYDROGENASE"/>
    <property type="match status" value="1"/>
</dbReference>
<evidence type="ECO:0000256" key="4">
    <source>
        <dbReference type="ARBA" id="ARBA00023002"/>
    </source>
</evidence>
<dbReference type="PROSITE" id="PS00059">
    <property type="entry name" value="ADH_ZINC"/>
    <property type="match status" value="1"/>
</dbReference>
<dbReference type="GO" id="GO:0008270">
    <property type="term" value="F:zinc ion binding"/>
    <property type="evidence" value="ECO:0007669"/>
    <property type="project" value="InterPro"/>
</dbReference>
<proteinExistence type="inferred from homology"/>
<keyword evidence="4" id="KW-0560">Oxidoreductase</keyword>
<evidence type="ECO:0000259" key="7">
    <source>
        <dbReference type="SMART" id="SM00829"/>
    </source>
</evidence>
<keyword evidence="3 6" id="KW-0862">Zinc</keyword>
<sequence length="380" mass="39223">MAVKSRSAVLSNMGQSRPFAETAPLQILDVDIDSPGPGEVLVQIEAAGVCHSDLSVLTGQRPRPMPMAIGHEAAGRVVEVGPDVPGIGPDDHVVLAFMPHCGACANCVAGRTTLCIPGGQSNREGALLGGHHRLNVGGRRVNHHLGVSAFSEYAVVHHSSAVVIDDDIPFEIAAVFGCAMLTGAGAVLNTAGVQQGESVCVIGLGGVGLAAVLGAVIAGANPIVAIDPVESKRQLALELGATHACHPGDAARLIGSLTRDGTRWAIEAAGVVPAMEQAFSLIGRGGAVVSVGLPAPDAQLTLPAVAFVADAKSFIGSYMGSCQPQRDIPRMIAWWRQGLLPVEKLVDGTYPLSSVNWAMDRLAEGAAVRQILLPQMQETE</sequence>
<evidence type="ECO:0000256" key="6">
    <source>
        <dbReference type="RuleBase" id="RU361277"/>
    </source>
</evidence>
<dbReference type="InterPro" id="IPR013149">
    <property type="entry name" value="ADH-like_C"/>
</dbReference>
<evidence type="ECO:0000256" key="2">
    <source>
        <dbReference type="ARBA" id="ARBA00022723"/>
    </source>
</evidence>
<dbReference type="AlphaFoldDB" id="F6ERF1"/>
<feature type="domain" description="Enoyl reductase (ER)" evidence="7">
    <location>
        <begin position="20"/>
        <end position="373"/>
    </location>
</feature>
<dbReference type="InterPro" id="IPR011032">
    <property type="entry name" value="GroES-like_sf"/>
</dbReference>
<dbReference type="GO" id="GO:0046294">
    <property type="term" value="P:formaldehyde catabolic process"/>
    <property type="evidence" value="ECO:0007669"/>
    <property type="project" value="TreeGrafter"/>
</dbReference>
<dbReference type="InterPro" id="IPR036291">
    <property type="entry name" value="NAD(P)-bd_dom_sf"/>
</dbReference>